<evidence type="ECO:0000313" key="1">
    <source>
        <dbReference type="EMBL" id="KAH6829681.1"/>
    </source>
</evidence>
<dbReference type="Proteomes" id="UP001190926">
    <property type="component" value="Unassembled WGS sequence"/>
</dbReference>
<dbReference type="AlphaFoldDB" id="A0AAD4J9J1"/>
<organism evidence="1 2">
    <name type="scientific">Perilla frutescens var. hirtella</name>
    <name type="common">Perilla citriodora</name>
    <name type="synonym">Perilla setoyensis</name>
    <dbReference type="NCBI Taxonomy" id="608512"/>
    <lineage>
        <taxon>Eukaryota</taxon>
        <taxon>Viridiplantae</taxon>
        <taxon>Streptophyta</taxon>
        <taxon>Embryophyta</taxon>
        <taxon>Tracheophyta</taxon>
        <taxon>Spermatophyta</taxon>
        <taxon>Magnoliopsida</taxon>
        <taxon>eudicotyledons</taxon>
        <taxon>Gunneridae</taxon>
        <taxon>Pentapetalae</taxon>
        <taxon>asterids</taxon>
        <taxon>lamiids</taxon>
        <taxon>Lamiales</taxon>
        <taxon>Lamiaceae</taxon>
        <taxon>Nepetoideae</taxon>
        <taxon>Elsholtzieae</taxon>
        <taxon>Perilla</taxon>
    </lineage>
</organism>
<dbReference type="EMBL" id="SDAM02000106">
    <property type="protein sequence ID" value="KAH6829681.1"/>
    <property type="molecule type" value="Genomic_DNA"/>
</dbReference>
<name>A0AAD4J9J1_PERFH</name>
<reference evidence="1 2" key="1">
    <citation type="journal article" date="2021" name="Nat. Commun.">
        <title>Incipient diploidization of the medicinal plant Perilla within 10,000 years.</title>
        <authorList>
            <person name="Zhang Y."/>
            <person name="Shen Q."/>
            <person name="Leng L."/>
            <person name="Zhang D."/>
            <person name="Chen S."/>
            <person name="Shi Y."/>
            <person name="Ning Z."/>
            <person name="Chen S."/>
        </authorList>
    </citation>
    <scope>NUCLEOTIDE SEQUENCE [LARGE SCALE GENOMIC DNA]</scope>
    <source>
        <strain evidence="2">cv. PC099</strain>
    </source>
</reference>
<gene>
    <name evidence="1" type="ORF">C2S53_016235</name>
</gene>
<protein>
    <submittedName>
        <fullName evidence="1">Hydroxyproline-rich glycoprotein family protein</fullName>
    </submittedName>
</protein>
<evidence type="ECO:0000313" key="2">
    <source>
        <dbReference type="Proteomes" id="UP001190926"/>
    </source>
</evidence>
<proteinExistence type="predicted"/>
<sequence>MESKYSVILTNPILHSHRNNNKTRARAGCGGAAAESSKIGVQLGEEGEAVGTRRATVDVGRATLARAGLHVMLGRLLLWPGEHSSPPTPACHRRQSLVSVVVILSCGEAKAPVSQKFRNIGN</sequence>
<keyword evidence="2" id="KW-1185">Reference proteome</keyword>
<accession>A0AAD4J9J1</accession>
<comment type="caution">
    <text evidence="1">The sequence shown here is derived from an EMBL/GenBank/DDBJ whole genome shotgun (WGS) entry which is preliminary data.</text>
</comment>